<keyword evidence="2" id="KW-0677">Repeat</keyword>
<dbReference type="EMBL" id="GEZM01066154">
    <property type="protein sequence ID" value="JAV68130.1"/>
    <property type="molecule type" value="Transcribed_RNA"/>
</dbReference>
<accession>A0A1Y1L6X8</accession>
<proteinExistence type="predicted"/>
<dbReference type="AlphaFoldDB" id="A0A1Y1L6X8"/>
<evidence type="ECO:0000259" key="5">
    <source>
        <dbReference type="PROSITE" id="PS51304"/>
    </source>
</evidence>
<evidence type="ECO:0000256" key="2">
    <source>
        <dbReference type="ARBA" id="ARBA00022737"/>
    </source>
</evidence>
<dbReference type="GO" id="GO:0016936">
    <property type="term" value="F:galactoside binding"/>
    <property type="evidence" value="ECO:0007669"/>
    <property type="project" value="TreeGrafter"/>
</dbReference>
<name>A0A1Y1L6X8_PHOPY</name>
<dbReference type="CDD" id="cd00070">
    <property type="entry name" value="GLECT"/>
    <property type="match status" value="1"/>
</dbReference>
<feature type="compositionally biased region" description="Polar residues" evidence="4">
    <location>
        <begin position="257"/>
        <end position="268"/>
    </location>
</feature>
<dbReference type="SMART" id="SM00276">
    <property type="entry name" value="GLECT"/>
    <property type="match status" value="1"/>
</dbReference>
<dbReference type="InterPro" id="IPR044156">
    <property type="entry name" value="Galectin-like"/>
</dbReference>
<dbReference type="GO" id="GO:0030246">
    <property type="term" value="F:carbohydrate binding"/>
    <property type="evidence" value="ECO:0007669"/>
    <property type="project" value="UniProtKB-UniRule"/>
</dbReference>
<dbReference type="PANTHER" id="PTHR11346:SF176">
    <property type="entry name" value="32 KDA BETA-GALACTOSIDE-BINDING LECTIN LEC-3"/>
    <property type="match status" value="1"/>
</dbReference>
<evidence type="ECO:0000256" key="3">
    <source>
        <dbReference type="RuleBase" id="RU102079"/>
    </source>
</evidence>
<organism evidence="6">
    <name type="scientific">Photinus pyralis</name>
    <name type="common">Common eastern firefly</name>
    <name type="synonym">Lampyris pyralis</name>
    <dbReference type="NCBI Taxonomy" id="7054"/>
    <lineage>
        <taxon>Eukaryota</taxon>
        <taxon>Metazoa</taxon>
        <taxon>Ecdysozoa</taxon>
        <taxon>Arthropoda</taxon>
        <taxon>Hexapoda</taxon>
        <taxon>Insecta</taxon>
        <taxon>Pterygota</taxon>
        <taxon>Neoptera</taxon>
        <taxon>Endopterygota</taxon>
        <taxon>Coleoptera</taxon>
        <taxon>Polyphaga</taxon>
        <taxon>Elateriformia</taxon>
        <taxon>Elateroidea</taxon>
        <taxon>Lampyridae</taxon>
        <taxon>Lampyrinae</taxon>
        <taxon>Photinus</taxon>
    </lineage>
</organism>
<keyword evidence="1 3" id="KW-0430">Lectin</keyword>
<dbReference type="PANTHER" id="PTHR11346">
    <property type="entry name" value="GALECTIN"/>
    <property type="match status" value="1"/>
</dbReference>
<dbReference type="InterPro" id="IPR013320">
    <property type="entry name" value="ConA-like_dom_sf"/>
</dbReference>
<dbReference type="SUPFAM" id="SSF49899">
    <property type="entry name" value="Concanavalin A-like lectins/glucanases"/>
    <property type="match status" value="1"/>
</dbReference>
<feature type="compositionally biased region" description="Low complexity" evidence="4">
    <location>
        <begin position="273"/>
        <end position="311"/>
    </location>
</feature>
<feature type="compositionally biased region" description="Pro residues" evidence="4">
    <location>
        <begin position="145"/>
        <end position="156"/>
    </location>
</feature>
<sequence>MVQVINNPAVPFVGPIKGGLDPGSMIRIQGAVPENADKFNVNLHCGRPPSDVALHISVRLLQGYIARNSLQDDDWGEEEGDGNLTIGSGQSFEILILCDPSSYKIAVNGRHFCEFRHRIPFNGVSHLEIEGTVELQLIAIESALPAPPPPRQPPPNADFSSSGYNMPPPPGNYGQGLPPQGPYGGGPGYYPHHPPGNKQEESGLDSIFGNAGAAIAGVVVSGLAENFLSGLSGGGGQSNNTQQHPPMQPQQPHYQGAPQSHGQQSSNIMGDILGSLASELAGGGAQSRHPQQPMHPQQPPYQGGPQPQGQQSSIVGDLLGNLASEIFKPSRRN</sequence>
<feature type="compositionally biased region" description="Low complexity" evidence="4">
    <location>
        <begin position="242"/>
        <end position="255"/>
    </location>
</feature>
<dbReference type="Gene3D" id="2.60.120.200">
    <property type="match status" value="1"/>
</dbReference>
<reference evidence="6" key="1">
    <citation type="journal article" date="2016" name="Sci. Rep.">
        <title>Molecular characterization of firefly nuptial gifts: a multi-omics approach sheds light on postcopulatory sexual selection.</title>
        <authorList>
            <person name="Al-Wathiqui N."/>
            <person name="Fallon T.R."/>
            <person name="South A."/>
            <person name="Weng J.K."/>
            <person name="Lewis S.M."/>
        </authorList>
    </citation>
    <scope>NUCLEOTIDE SEQUENCE</scope>
</reference>
<dbReference type="FunFam" id="2.60.120.200:FF:000124">
    <property type="entry name" value="Galectin-4"/>
    <property type="match status" value="1"/>
</dbReference>
<feature type="region of interest" description="Disordered" evidence="4">
    <location>
        <begin position="231"/>
        <end position="333"/>
    </location>
</feature>
<evidence type="ECO:0000256" key="1">
    <source>
        <dbReference type="ARBA" id="ARBA00022734"/>
    </source>
</evidence>
<protein>
    <recommendedName>
        <fullName evidence="3">Galectin</fullName>
    </recommendedName>
</protein>
<feature type="region of interest" description="Disordered" evidence="4">
    <location>
        <begin position="144"/>
        <end position="204"/>
    </location>
</feature>
<dbReference type="InterPro" id="IPR001079">
    <property type="entry name" value="Galectin_CRD"/>
</dbReference>
<dbReference type="SMART" id="SM00908">
    <property type="entry name" value="Gal-bind_lectin"/>
    <property type="match status" value="1"/>
</dbReference>
<dbReference type="Pfam" id="PF00337">
    <property type="entry name" value="Gal-bind_lectin"/>
    <property type="match status" value="1"/>
</dbReference>
<evidence type="ECO:0000256" key="4">
    <source>
        <dbReference type="SAM" id="MobiDB-lite"/>
    </source>
</evidence>
<feature type="domain" description="Galectin" evidence="5">
    <location>
        <begin position="12"/>
        <end position="141"/>
    </location>
</feature>
<dbReference type="PROSITE" id="PS51304">
    <property type="entry name" value="GALECTIN"/>
    <property type="match status" value="1"/>
</dbReference>
<evidence type="ECO:0000313" key="6">
    <source>
        <dbReference type="EMBL" id="JAV68130.1"/>
    </source>
</evidence>